<reference evidence="2 3" key="1">
    <citation type="submission" date="2024-11" db="EMBL/GenBank/DDBJ databases">
        <title>A near-complete genome assembly of Cinchona calisaya.</title>
        <authorList>
            <person name="Lian D.C."/>
            <person name="Zhao X.W."/>
            <person name="Wei L."/>
        </authorList>
    </citation>
    <scope>NUCLEOTIDE SEQUENCE [LARGE SCALE GENOMIC DNA]</scope>
    <source>
        <tissue evidence="2">Nenye</tissue>
    </source>
</reference>
<keyword evidence="3" id="KW-1185">Reference proteome</keyword>
<protein>
    <submittedName>
        <fullName evidence="2">Uncharacterized protein</fullName>
    </submittedName>
</protein>
<organism evidence="2 3">
    <name type="scientific">Cinchona calisaya</name>
    <dbReference type="NCBI Taxonomy" id="153742"/>
    <lineage>
        <taxon>Eukaryota</taxon>
        <taxon>Viridiplantae</taxon>
        <taxon>Streptophyta</taxon>
        <taxon>Embryophyta</taxon>
        <taxon>Tracheophyta</taxon>
        <taxon>Spermatophyta</taxon>
        <taxon>Magnoliopsida</taxon>
        <taxon>eudicotyledons</taxon>
        <taxon>Gunneridae</taxon>
        <taxon>Pentapetalae</taxon>
        <taxon>asterids</taxon>
        <taxon>lamiids</taxon>
        <taxon>Gentianales</taxon>
        <taxon>Rubiaceae</taxon>
        <taxon>Cinchonoideae</taxon>
        <taxon>Cinchoneae</taxon>
        <taxon>Cinchona</taxon>
    </lineage>
</organism>
<gene>
    <name evidence="2" type="ORF">ACH5RR_037133</name>
</gene>
<comment type="caution">
    <text evidence="2">The sequence shown here is derived from an EMBL/GenBank/DDBJ whole genome shotgun (WGS) entry which is preliminary data.</text>
</comment>
<dbReference type="EMBL" id="JBJUIK010000015">
    <property type="protein sequence ID" value="KAL3502684.1"/>
    <property type="molecule type" value="Genomic_DNA"/>
</dbReference>
<feature type="coiled-coil region" evidence="1">
    <location>
        <begin position="78"/>
        <end position="126"/>
    </location>
</feature>
<proteinExistence type="predicted"/>
<sequence>MVACEQAKMVALLRDVAYVKRLTPQQRLDEFHVSLMNAITILPTIADRESSFNSAINSMKAAVNANEMKCNIEAGKKYDEWKSDLIEVRNKLRQAELEKKTLELDIGDYDKKIADLEQRVIQIEKEA</sequence>
<evidence type="ECO:0000313" key="3">
    <source>
        <dbReference type="Proteomes" id="UP001630127"/>
    </source>
</evidence>
<evidence type="ECO:0000256" key="1">
    <source>
        <dbReference type="SAM" id="Coils"/>
    </source>
</evidence>
<keyword evidence="1" id="KW-0175">Coiled coil</keyword>
<dbReference type="AlphaFoldDB" id="A0ABD2Y9M5"/>
<evidence type="ECO:0000313" key="2">
    <source>
        <dbReference type="EMBL" id="KAL3502684.1"/>
    </source>
</evidence>
<name>A0ABD2Y9M5_9GENT</name>
<accession>A0ABD2Y9M5</accession>
<dbReference type="Proteomes" id="UP001630127">
    <property type="component" value="Unassembled WGS sequence"/>
</dbReference>